<dbReference type="EMBL" id="MU806408">
    <property type="protein sequence ID" value="KAJ3835480.1"/>
    <property type="molecule type" value="Genomic_DNA"/>
</dbReference>
<gene>
    <name evidence="2" type="ORF">F5878DRAFT_307566</name>
</gene>
<feature type="transmembrane region" description="Helical" evidence="1">
    <location>
        <begin position="56"/>
        <end position="76"/>
    </location>
</feature>
<feature type="transmembrane region" description="Helical" evidence="1">
    <location>
        <begin position="176"/>
        <end position="198"/>
    </location>
</feature>
<accession>A0AA38P3G7</accession>
<proteinExistence type="predicted"/>
<evidence type="ECO:0000256" key="1">
    <source>
        <dbReference type="SAM" id="Phobius"/>
    </source>
</evidence>
<keyword evidence="1" id="KW-1133">Transmembrane helix</keyword>
<feature type="transmembrane region" description="Helical" evidence="1">
    <location>
        <begin position="118"/>
        <end position="135"/>
    </location>
</feature>
<protein>
    <submittedName>
        <fullName evidence="2">Uncharacterized protein</fullName>
    </submittedName>
</protein>
<keyword evidence="1" id="KW-0812">Transmembrane</keyword>
<dbReference type="AlphaFoldDB" id="A0AA38P3G7"/>
<sequence length="340" mass="38614">MSSELTPSNPSLERYRLDGMVLDGFTFGIYTLLTIQAVIAIVRGGRGTCPRRRKQCHLLLIYTVVTFLLGAIGFAANARYTEDIWVNFRGQPGWSPEDLITDEFNFWYSRLAIDSQEVMVWIMNALLLYRCFVIWGFARWVIFLMSAFYLAMVALSTSIMVFAQEEAVFTQLNLQIAFLALSCTFNILYTVLVSAKILSVQRRIRQSLSAEHTGTYTSVVTLIIESAFLYFVFDLLFLISFAMGSNTEYLILLENCLIQAIAQLLIIVRVAQGQEYNHASIGSNSVRTPRVSYKSGFSYQSDNVAVELSRPCRPDYRGPTNEDDFAIRQHTKASDLEVYQ</sequence>
<evidence type="ECO:0000313" key="2">
    <source>
        <dbReference type="EMBL" id="KAJ3835480.1"/>
    </source>
</evidence>
<dbReference type="Proteomes" id="UP001163846">
    <property type="component" value="Unassembled WGS sequence"/>
</dbReference>
<feature type="transmembrane region" description="Helical" evidence="1">
    <location>
        <begin position="219"/>
        <end position="243"/>
    </location>
</feature>
<name>A0AA38P3G7_9AGAR</name>
<feature type="transmembrane region" description="Helical" evidence="1">
    <location>
        <begin position="142"/>
        <end position="164"/>
    </location>
</feature>
<evidence type="ECO:0000313" key="3">
    <source>
        <dbReference type="Proteomes" id="UP001163846"/>
    </source>
</evidence>
<feature type="transmembrane region" description="Helical" evidence="1">
    <location>
        <begin position="20"/>
        <end position="44"/>
    </location>
</feature>
<keyword evidence="3" id="KW-1185">Reference proteome</keyword>
<comment type="caution">
    <text evidence="2">The sequence shown here is derived from an EMBL/GenBank/DDBJ whole genome shotgun (WGS) entry which is preliminary data.</text>
</comment>
<reference evidence="2" key="1">
    <citation type="submission" date="2022-08" db="EMBL/GenBank/DDBJ databases">
        <authorList>
            <consortium name="DOE Joint Genome Institute"/>
            <person name="Min B."/>
            <person name="Riley R."/>
            <person name="Sierra-Patev S."/>
            <person name="Naranjo-Ortiz M."/>
            <person name="Looney B."/>
            <person name="Konkel Z."/>
            <person name="Slot J.C."/>
            <person name="Sakamoto Y."/>
            <person name="Steenwyk J.L."/>
            <person name="Rokas A."/>
            <person name="Carro J."/>
            <person name="Camarero S."/>
            <person name="Ferreira P."/>
            <person name="Molpeceres G."/>
            <person name="Ruiz-Duenas F.J."/>
            <person name="Serrano A."/>
            <person name="Henrissat B."/>
            <person name="Drula E."/>
            <person name="Hughes K.W."/>
            <person name="Mata J.L."/>
            <person name="Ishikawa N.K."/>
            <person name="Vargas-Isla R."/>
            <person name="Ushijima S."/>
            <person name="Smith C.A."/>
            <person name="Ahrendt S."/>
            <person name="Andreopoulos W."/>
            <person name="He G."/>
            <person name="Labutti K."/>
            <person name="Lipzen A."/>
            <person name="Ng V."/>
            <person name="Sandor L."/>
            <person name="Barry K."/>
            <person name="Martinez A.T."/>
            <person name="Xiao Y."/>
            <person name="Gibbons J.G."/>
            <person name="Terashima K."/>
            <person name="Hibbett D.S."/>
            <person name="Grigoriev I.V."/>
        </authorList>
    </citation>
    <scope>NUCLEOTIDE SEQUENCE</scope>
    <source>
        <strain evidence="2">TFB9207</strain>
    </source>
</reference>
<keyword evidence="1" id="KW-0472">Membrane</keyword>
<organism evidence="2 3">
    <name type="scientific">Lentinula raphanica</name>
    <dbReference type="NCBI Taxonomy" id="153919"/>
    <lineage>
        <taxon>Eukaryota</taxon>
        <taxon>Fungi</taxon>
        <taxon>Dikarya</taxon>
        <taxon>Basidiomycota</taxon>
        <taxon>Agaricomycotina</taxon>
        <taxon>Agaricomycetes</taxon>
        <taxon>Agaricomycetidae</taxon>
        <taxon>Agaricales</taxon>
        <taxon>Marasmiineae</taxon>
        <taxon>Omphalotaceae</taxon>
        <taxon>Lentinula</taxon>
    </lineage>
</organism>